<dbReference type="Gene3D" id="3.30.565.10">
    <property type="entry name" value="Histidine kinase-like ATPase, C-terminal domain"/>
    <property type="match status" value="1"/>
</dbReference>
<dbReference type="KEGG" id="cmic:caldi_32860"/>
<dbReference type="GO" id="GO:0000155">
    <property type="term" value="F:phosphorelay sensor kinase activity"/>
    <property type="evidence" value="ECO:0007669"/>
    <property type="project" value="InterPro"/>
</dbReference>
<keyword evidence="4 9" id="KW-0418">Kinase</keyword>
<feature type="transmembrane region" description="Helical" evidence="6">
    <location>
        <begin position="12"/>
        <end position="32"/>
    </location>
</feature>
<dbReference type="InterPro" id="IPR036890">
    <property type="entry name" value="HATPase_C_sf"/>
</dbReference>
<dbReference type="SUPFAM" id="SSF55874">
    <property type="entry name" value="ATPase domain of HSP90 chaperone/DNA topoisomerase II/histidine kinase"/>
    <property type="match status" value="1"/>
</dbReference>
<dbReference type="SMART" id="SM00387">
    <property type="entry name" value="HATPase_c"/>
    <property type="match status" value="1"/>
</dbReference>
<evidence type="ECO:0000259" key="7">
    <source>
        <dbReference type="PROSITE" id="PS50112"/>
    </source>
</evidence>
<evidence type="ECO:0000259" key="8">
    <source>
        <dbReference type="PROSITE" id="PS50113"/>
    </source>
</evidence>
<dbReference type="PANTHER" id="PTHR24421">
    <property type="entry name" value="NITRATE/NITRITE SENSOR PROTEIN NARX-RELATED"/>
    <property type="match status" value="1"/>
</dbReference>
<dbReference type="Gene3D" id="3.30.450.40">
    <property type="match status" value="1"/>
</dbReference>
<evidence type="ECO:0000256" key="4">
    <source>
        <dbReference type="ARBA" id="ARBA00022777"/>
    </source>
</evidence>
<accession>A0AA35G9K8</accession>
<dbReference type="EC" id="2.7.13.3" evidence="2"/>
<dbReference type="PROSITE" id="PS50112">
    <property type="entry name" value="PAS"/>
    <property type="match status" value="1"/>
</dbReference>
<proteinExistence type="predicted"/>
<evidence type="ECO:0000256" key="6">
    <source>
        <dbReference type="SAM" id="Phobius"/>
    </source>
</evidence>
<dbReference type="EMBL" id="AP025628">
    <property type="protein sequence ID" value="BDG62196.1"/>
    <property type="molecule type" value="Genomic_DNA"/>
</dbReference>
<dbReference type="RefSeq" id="WP_264842790.1">
    <property type="nucleotide sequence ID" value="NZ_AP025628.1"/>
</dbReference>
<evidence type="ECO:0000256" key="5">
    <source>
        <dbReference type="ARBA" id="ARBA00023012"/>
    </source>
</evidence>
<dbReference type="SUPFAM" id="SSF55781">
    <property type="entry name" value="GAF domain-like"/>
    <property type="match status" value="1"/>
</dbReference>
<dbReference type="PANTHER" id="PTHR24421:SF61">
    <property type="entry name" value="OXYGEN SENSOR HISTIDINE KINASE NREB"/>
    <property type="match status" value="1"/>
</dbReference>
<keyword evidence="6" id="KW-0472">Membrane</keyword>
<keyword evidence="3" id="KW-0808">Transferase</keyword>
<sequence length="577" mass="62887">MDVYRRLRTLRWVAFAVPTAVLALVVCLWRNLFPTTPWAALVAEVGSIAAGSYVFSMWLFRLLRTLQADILDKNSQLEALNEAAISISSELSLDAVLQQVVERARRVARARFAALRVLPVDGEPAHFLYAGITPEERARMGPEPCGRGVLGVIQETGRALRLKEIRSHPASVGFPPGHPDMHTFLGVPILSRRTVLGVLYLTEKEGAPEFTAADEEAVTLLANQAAVAIQNARLFEKERRTAQYLKRLLQTSQDAIVVLACDGTVRFWNQGAESLYGYPAAEAIGRVLPMVPVPDRPAVLERLRAVTQGEAVPSQEAYHQRKDGSLVPVLAALSPLPAACGDEGGVLLTVKDLTAQKRLEAQRRRLALLEERERIGMDLHDGSIQSLYAVGLTLETARRLLPQGAEEAAVRLAQAIGQLNAVIQDLRRYILGQGSPCGAERPVEELLVSMARRLEEQDALHVTVDLQPGVSHLLPPDVSPHVAHILGEAVSNVLRHSQARHVAFGLRREGEAIVLTVRDDGRGFDVAAAQEDGHFGLRNMQVRAALLGGECRVRSAPGSGTVVEVRVPVEVEVVGRV</sequence>
<dbReference type="SMART" id="SM00091">
    <property type="entry name" value="PAS"/>
    <property type="match status" value="1"/>
</dbReference>
<protein>
    <recommendedName>
        <fullName evidence="2">histidine kinase</fullName>
        <ecNumber evidence="2">2.7.13.3</ecNumber>
    </recommendedName>
</protein>
<dbReference type="Proteomes" id="UP001163687">
    <property type="component" value="Chromosome"/>
</dbReference>
<dbReference type="Gene3D" id="1.20.5.1930">
    <property type="match status" value="1"/>
</dbReference>
<evidence type="ECO:0000256" key="1">
    <source>
        <dbReference type="ARBA" id="ARBA00000085"/>
    </source>
</evidence>
<dbReference type="GO" id="GO:0046983">
    <property type="term" value="F:protein dimerization activity"/>
    <property type="evidence" value="ECO:0007669"/>
    <property type="project" value="InterPro"/>
</dbReference>
<dbReference type="CDD" id="cd16917">
    <property type="entry name" value="HATPase_UhpB-NarQ-NarX-like"/>
    <property type="match status" value="1"/>
</dbReference>
<feature type="domain" description="PAC" evidence="8">
    <location>
        <begin position="313"/>
        <end position="365"/>
    </location>
</feature>
<organism evidence="9 10">
    <name type="scientific">Caldinitratiruptor microaerophilus</name>
    <dbReference type="NCBI Taxonomy" id="671077"/>
    <lineage>
        <taxon>Bacteria</taxon>
        <taxon>Bacillati</taxon>
        <taxon>Bacillota</taxon>
        <taxon>Clostridia</taxon>
        <taxon>Eubacteriales</taxon>
        <taxon>Symbiobacteriaceae</taxon>
        <taxon>Caldinitratiruptor</taxon>
    </lineage>
</organism>
<dbReference type="Gene3D" id="3.30.450.20">
    <property type="entry name" value="PAS domain"/>
    <property type="match status" value="1"/>
</dbReference>
<dbReference type="SMART" id="SM00065">
    <property type="entry name" value="GAF"/>
    <property type="match status" value="1"/>
</dbReference>
<evidence type="ECO:0000256" key="2">
    <source>
        <dbReference type="ARBA" id="ARBA00012438"/>
    </source>
</evidence>
<dbReference type="CDD" id="cd00130">
    <property type="entry name" value="PAS"/>
    <property type="match status" value="1"/>
</dbReference>
<evidence type="ECO:0000256" key="3">
    <source>
        <dbReference type="ARBA" id="ARBA00022679"/>
    </source>
</evidence>
<feature type="domain" description="PAS" evidence="7">
    <location>
        <begin position="241"/>
        <end position="310"/>
    </location>
</feature>
<dbReference type="InterPro" id="IPR000014">
    <property type="entry name" value="PAS"/>
</dbReference>
<dbReference type="InterPro" id="IPR003594">
    <property type="entry name" value="HATPase_dom"/>
</dbReference>
<keyword evidence="5" id="KW-0902">Two-component regulatory system</keyword>
<dbReference type="AlphaFoldDB" id="A0AA35G9K8"/>
<reference evidence="9" key="1">
    <citation type="submission" date="2022-03" db="EMBL/GenBank/DDBJ databases">
        <title>Complete genome sequence of Caldinitratiruptor microaerophilus.</title>
        <authorList>
            <person name="Mukaiyama R."/>
            <person name="Nishiyama T."/>
            <person name="Ueda K."/>
        </authorList>
    </citation>
    <scope>NUCLEOTIDE SEQUENCE</scope>
    <source>
        <strain evidence="9">JCM 16183</strain>
    </source>
</reference>
<dbReference type="InterPro" id="IPR035965">
    <property type="entry name" value="PAS-like_dom_sf"/>
</dbReference>
<dbReference type="NCBIfam" id="TIGR00229">
    <property type="entry name" value="sensory_box"/>
    <property type="match status" value="1"/>
</dbReference>
<feature type="transmembrane region" description="Helical" evidence="6">
    <location>
        <begin position="38"/>
        <end position="60"/>
    </location>
</feature>
<dbReference type="Pfam" id="PF07730">
    <property type="entry name" value="HisKA_3"/>
    <property type="match status" value="1"/>
</dbReference>
<dbReference type="InterPro" id="IPR011712">
    <property type="entry name" value="Sig_transdc_His_kin_sub3_dim/P"/>
</dbReference>
<dbReference type="Pfam" id="PF08448">
    <property type="entry name" value="PAS_4"/>
    <property type="match status" value="1"/>
</dbReference>
<keyword evidence="10" id="KW-1185">Reference proteome</keyword>
<evidence type="ECO:0000313" key="9">
    <source>
        <dbReference type="EMBL" id="BDG62196.1"/>
    </source>
</evidence>
<dbReference type="SUPFAM" id="SSF55785">
    <property type="entry name" value="PYP-like sensor domain (PAS domain)"/>
    <property type="match status" value="1"/>
</dbReference>
<keyword evidence="6" id="KW-1133">Transmembrane helix</keyword>
<dbReference type="GO" id="GO:0016020">
    <property type="term" value="C:membrane"/>
    <property type="evidence" value="ECO:0007669"/>
    <property type="project" value="InterPro"/>
</dbReference>
<comment type="catalytic activity">
    <reaction evidence="1">
        <text>ATP + protein L-histidine = ADP + protein N-phospho-L-histidine.</text>
        <dbReference type="EC" id="2.7.13.3"/>
    </reaction>
</comment>
<evidence type="ECO:0000313" key="10">
    <source>
        <dbReference type="Proteomes" id="UP001163687"/>
    </source>
</evidence>
<dbReference type="PROSITE" id="PS50113">
    <property type="entry name" value="PAC"/>
    <property type="match status" value="1"/>
</dbReference>
<keyword evidence="6" id="KW-0812">Transmembrane</keyword>
<dbReference type="InterPro" id="IPR003018">
    <property type="entry name" value="GAF"/>
</dbReference>
<dbReference type="InterPro" id="IPR000700">
    <property type="entry name" value="PAS-assoc_C"/>
</dbReference>
<dbReference type="InterPro" id="IPR050482">
    <property type="entry name" value="Sensor_HK_TwoCompSys"/>
</dbReference>
<dbReference type="Pfam" id="PF02518">
    <property type="entry name" value="HATPase_c"/>
    <property type="match status" value="1"/>
</dbReference>
<dbReference type="Pfam" id="PF13185">
    <property type="entry name" value="GAF_2"/>
    <property type="match status" value="1"/>
</dbReference>
<gene>
    <name evidence="9" type="ORF">caldi_32860</name>
</gene>
<name>A0AA35G9K8_9FIRM</name>
<dbReference type="InterPro" id="IPR013656">
    <property type="entry name" value="PAS_4"/>
</dbReference>
<dbReference type="InterPro" id="IPR029016">
    <property type="entry name" value="GAF-like_dom_sf"/>
</dbReference>